<reference evidence="1" key="1">
    <citation type="submission" date="2020-03" db="EMBL/GenBank/DDBJ databases">
        <title>A mixture of massive structural variations and highly conserved coding sequences in Ustilaginoidea virens genome.</title>
        <authorList>
            <person name="Zhang K."/>
            <person name="Zhao Z."/>
            <person name="Zhang Z."/>
            <person name="Li Y."/>
            <person name="Hsiang T."/>
            <person name="Sun W."/>
        </authorList>
    </citation>
    <scope>NUCLEOTIDE SEQUENCE</scope>
    <source>
        <strain evidence="1">UV-8b</strain>
    </source>
</reference>
<keyword evidence="2" id="KW-1185">Reference proteome</keyword>
<name>A0A8E5MKS9_USTVR</name>
<dbReference type="Proteomes" id="UP000027002">
    <property type="component" value="Chromosome 7"/>
</dbReference>
<proteinExistence type="predicted"/>
<organism evidence="1 2">
    <name type="scientific">Ustilaginoidea virens</name>
    <name type="common">Rice false smut fungus</name>
    <name type="synonym">Villosiclava virens</name>
    <dbReference type="NCBI Taxonomy" id="1159556"/>
    <lineage>
        <taxon>Eukaryota</taxon>
        <taxon>Fungi</taxon>
        <taxon>Dikarya</taxon>
        <taxon>Ascomycota</taxon>
        <taxon>Pezizomycotina</taxon>
        <taxon>Sordariomycetes</taxon>
        <taxon>Hypocreomycetidae</taxon>
        <taxon>Hypocreales</taxon>
        <taxon>Clavicipitaceae</taxon>
        <taxon>Ustilaginoidea</taxon>
    </lineage>
</organism>
<protein>
    <submittedName>
        <fullName evidence="1">Uncharacterized protein</fullName>
    </submittedName>
</protein>
<dbReference type="GeneID" id="66069006"/>
<dbReference type="KEGG" id="uvi:66069006"/>
<dbReference type="AlphaFoldDB" id="A0A8E5MKS9"/>
<evidence type="ECO:0000313" key="1">
    <source>
        <dbReference type="EMBL" id="QUC23988.1"/>
    </source>
</evidence>
<evidence type="ECO:0000313" key="2">
    <source>
        <dbReference type="Proteomes" id="UP000027002"/>
    </source>
</evidence>
<sequence length="100" mass="10580">MPGSLCDDFGHGACWARALRRLPGGLCTSVGPPMPLAWVIDTLSGASGQGVAMYLLTCLDPVLPRVILGGFDTTPTMREYLEWGTAAYKGSTVFLIATDC</sequence>
<accession>A0A8E5MKS9</accession>
<gene>
    <name evidence="1" type="ORF">UV8b_08229</name>
</gene>
<dbReference type="EMBL" id="CP072759">
    <property type="protein sequence ID" value="QUC23988.1"/>
    <property type="molecule type" value="Genomic_DNA"/>
</dbReference>
<dbReference type="RefSeq" id="XP_043001661.1">
    <property type="nucleotide sequence ID" value="XM_043145726.1"/>
</dbReference>